<accession>A7NLM3</accession>
<dbReference type="EMBL" id="CP000804">
    <property type="protein sequence ID" value="ABU58414.1"/>
    <property type="molecule type" value="Genomic_DNA"/>
</dbReference>
<keyword evidence="6 13" id="KW-0808">Transferase</keyword>
<sequence>MTRMRHLQSSLVLQIDAHQTILTFLFDNGQLLPLCGNFSPSLLLSVVYDQRTEAVLVNNGGRTMAQDSHPLGAVDSAWLHMDDPTNLMMVTGVALLDGPIDVERCYKTFESRLLSFERFRMRVTDQRGSFSAPRWEPDPHFSIRAHVHRVALPSPGDMTTLQEFLGDLASTPLDYTKPLWQVHLVENVLGGSAVVMRFHHCIGDGAAMNTVMHRLMDKTPDAPIELPRPQSNHNHTLGPLLEPIVATIEGSIKLADELVHEGMEFLRHPEHLLDLPAQAASGAMALSRVLLLPPETKTLFKGPLGVQKRVAWSSPTPLEQVKQIGKTAGAKVNDVLLAAVAGALRNYLIGRGASADGVEIRAVIPVDLRPPSRAHDLGNEFGLVFLSLPLGTPSPVVRLAEVKQRMEALKRSPEAYVFYGLLNFFGRTPAQVEEQAVNLFGSKATAVMTNVRGPTEQLYLAGNRIKNMMFWVPQSGRLGMGVSIMSYCGQVTLGVITDAGLVPDPETITAAFEQEFHVLYDAIVAPTSATTP</sequence>
<evidence type="ECO:0000256" key="6">
    <source>
        <dbReference type="ARBA" id="ARBA00022679"/>
    </source>
</evidence>
<evidence type="ECO:0000256" key="1">
    <source>
        <dbReference type="ARBA" id="ARBA00004771"/>
    </source>
</evidence>
<dbReference type="eggNOG" id="COG1020">
    <property type="taxonomic scope" value="Bacteria"/>
</dbReference>
<dbReference type="Pfam" id="PF03007">
    <property type="entry name" value="WS_DGAT_cat"/>
    <property type="match status" value="1"/>
</dbReference>
<evidence type="ECO:0000256" key="8">
    <source>
        <dbReference type="ARBA" id="ARBA00023098"/>
    </source>
</evidence>
<keyword evidence="7" id="KW-0319">Glycerol metabolism</keyword>
<evidence type="ECO:0000256" key="2">
    <source>
        <dbReference type="ARBA" id="ARBA00005189"/>
    </source>
</evidence>
<dbReference type="InterPro" id="IPR023213">
    <property type="entry name" value="CAT-like_dom_sf"/>
</dbReference>
<dbReference type="PANTHER" id="PTHR31650:SF1">
    <property type="entry name" value="WAX ESTER SYNTHASE_DIACYLGLYCEROL ACYLTRANSFERASE 4-RELATED"/>
    <property type="match status" value="1"/>
</dbReference>
<dbReference type="UniPathway" id="UPA00282"/>
<evidence type="ECO:0000256" key="4">
    <source>
        <dbReference type="ARBA" id="ARBA00013244"/>
    </source>
</evidence>
<dbReference type="EC" id="2.3.1.20" evidence="4"/>
<dbReference type="HOGENOM" id="CLU_024186_3_1_0"/>
<keyword evidence="9 13" id="KW-0012">Acyltransferase</keyword>
<evidence type="ECO:0000313" key="13">
    <source>
        <dbReference type="EMBL" id="ABU58414.1"/>
    </source>
</evidence>
<organism evidence="13 14">
    <name type="scientific">Roseiflexus castenholzii (strain DSM 13941 / HLO8)</name>
    <dbReference type="NCBI Taxonomy" id="383372"/>
    <lineage>
        <taxon>Bacteria</taxon>
        <taxon>Bacillati</taxon>
        <taxon>Chloroflexota</taxon>
        <taxon>Chloroflexia</taxon>
        <taxon>Chloroflexales</taxon>
        <taxon>Roseiflexineae</taxon>
        <taxon>Roseiflexaceae</taxon>
        <taxon>Roseiflexus</taxon>
    </lineage>
</organism>
<reference evidence="13 14" key="1">
    <citation type="submission" date="2007-08" db="EMBL/GenBank/DDBJ databases">
        <title>Complete sequence of Roseiflexus castenholzii DSM 13941.</title>
        <authorList>
            <consortium name="US DOE Joint Genome Institute"/>
            <person name="Copeland A."/>
            <person name="Lucas S."/>
            <person name="Lapidus A."/>
            <person name="Barry K."/>
            <person name="Glavina del Rio T."/>
            <person name="Dalin E."/>
            <person name="Tice H."/>
            <person name="Pitluck S."/>
            <person name="Thompson L.S."/>
            <person name="Brettin T."/>
            <person name="Bruce D."/>
            <person name="Detter J.C."/>
            <person name="Han C."/>
            <person name="Tapia R."/>
            <person name="Schmutz J."/>
            <person name="Larimer F."/>
            <person name="Land M."/>
            <person name="Hauser L."/>
            <person name="Kyrpides N."/>
            <person name="Mikhailova N."/>
            <person name="Bryant D.A."/>
            <person name="Hanada S."/>
            <person name="Tsukatani Y."/>
            <person name="Richardson P."/>
        </authorList>
    </citation>
    <scope>NUCLEOTIDE SEQUENCE [LARGE SCALE GENOMIC DNA]</scope>
    <source>
        <strain evidence="14">DSM 13941 / HLO8</strain>
    </source>
</reference>
<dbReference type="PANTHER" id="PTHR31650">
    <property type="entry name" value="O-ACYLTRANSFERASE (WSD1-LIKE) FAMILY PROTEIN"/>
    <property type="match status" value="1"/>
</dbReference>
<dbReference type="KEGG" id="rca:Rcas_2331"/>
<keyword evidence="14" id="KW-1185">Reference proteome</keyword>
<comment type="similarity">
    <text evidence="3">Belongs to the long-chain O-acyltransferase family.</text>
</comment>
<dbReference type="Proteomes" id="UP000000263">
    <property type="component" value="Chromosome"/>
</dbReference>
<evidence type="ECO:0000256" key="7">
    <source>
        <dbReference type="ARBA" id="ARBA00022798"/>
    </source>
</evidence>
<protein>
    <recommendedName>
        <fullName evidence="4">diacylglycerol O-acyltransferase</fullName>
        <ecNumber evidence="4">2.3.1.20</ecNumber>
    </recommendedName>
</protein>
<dbReference type="InterPro" id="IPR009721">
    <property type="entry name" value="O-acyltransferase_WSD1_C"/>
</dbReference>
<dbReference type="STRING" id="383372.Rcas_2331"/>
<dbReference type="SUPFAM" id="SSF52777">
    <property type="entry name" value="CoA-dependent acyltransferases"/>
    <property type="match status" value="1"/>
</dbReference>
<evidence type="ECO:0000256" key="3">
    <source>
        <dbReference type="ARBA" id="ARBA00009587"/>
    </source>
</evidence>
<proteinExistence type="inferred from homology"/>
<feature type="domain" description="O-acyltransferase WSD1 C-terminal" evidence="12">
    <location>
        <begin position="378"/>
        <end position="518"/>
    </location>
</feature>
<comment type="catalytic activity">
    <reaction evidence="10">
        <text>an acyl-CoA + a 1,2-diacyl-sn-glycerol = a triacyl-sn-glycerol + CoA</text>
        <dbReference type="Rhea" id="RHEA:10868"/>
        <dbReference type="ChEBI" id="CHEBI:17815"/>
        <dbReference type="ChEBI" id="CHEBI:57287"/>
        <dbReference type="ChEBI" id="CHEBI:58342"/>
        <dbReference type="ChEBI" id="CHEBI:64615"/>
        <dbReference type="EC" id="2.3.1.20"/>
    </reaction>
</comment>
<dbReference type="InterPro" id="IPR004255">
    <property type="entry name" value="O-acyltransferase_WSD1_N"/>
</dbReference>
<dbReference type="InterPro" id="IPR045034">
    <property type="entry name" value="O-acyltransferase_WSD1-like"/>
</dbReference>
<evidence type="ECO:0000259" key="11">
    <source>
        <dbReference type="Pfam" id="PF03007"/>
    </source>
</evidence>
<comment type="pathway">
    <text evidence="2">Lipid metabolism.</text>
</comment>
<dbReference type="GO" id="GO:0005886">
    <property type="term" value="C:plasma membrane"/>
    <property type="evidence" value="ECO:0007669"/>
    <property type="project" value="TreeGrafter"/>
</dbReference>
<dbReference type="GO" id="GO:0019432">
    <property type="term" value="P:triglyceride biosynthetic process"/>
    <property type="evidence" value="ECO:0007669"/>
    <property type="project" value="UniProtKB-UniPathway"/>
</dbReference>
<gene>
    <name evidence="13" type="ordered locus">Rcas_2331</name>
</gene>
<dbReference type="AlphaFoldDB" id="A7NLM3"/>
<dbReference type="InterPro" id="IPR014292">
    <property type="entry name" value="Acyl_transf_WS/DGAT"/>
</dbReference>
<evidence type="ECO:0000256" key="5">
    <source>
        <dbReference type="ARBA" id="ARBA00022516"/>
    </source>
</evidence>
<name>A7NLM3_ROSCS</name>
<dbReference type="NCBIfam" id="TIGR02946">
    <property type="entry name" value="acyl_WS_DGAT"/>
    <property type="match status" value="1"/>
</dbReference>
<evidence type="ECO:0000313" key="14">
    <source>
        <dbReference type="Proteomes" id="UP000000263"/>
    </source>
</evidence>
<evidence type="ECO:0000256" key="9">
    <source>
        <dbReference type="ARBA" id="ARBA00023315"/>
    </source>
</evidence>
<dbReference type="Pfam" id="PF06974">
    <property type="entry name" value="WS_DGAT_C"/>
    <property type="match status" value="1"/>
</dbReference>
<keyword evidence="5" id="KW-0444">Lipid biosynthesis</keyword>
<feature type="domain" description="O-acyltransferase WSD1-like N-terminal" evidence="11">
    <location>
        <begin position="71"/>
        <end position="335"/>
    </location>
</feature>
<evidence type="ECO:0000259" key="12">
    <source>
        <dbReference type="Pfam" id="PF06974"/>
    </source>
</evidence>
<keyword evidence="8" id="KW-0443">Lipid metabolism</keyword>
<comment type="pathway">
    <text evidence="1">Glycerolipid metabolism; triacylglycerol biosynthesis.</text>
</comment>
<dbReference type="Gene3D" id="3.30.559.10">
    <property type="entry name" value="Chloramphenicol acetyltransferase-like domain"/>
    <property type="match status" value="1"/>
</dbReference>
<dbReference type="GO" id="GO:0006071">
    <property type="term" value="P:glycerol metabolic process"/>
    <property type="evidence" value="ECO:0007669"/>
    <property type="project" value="UniProtKB-KW"/>
</dbReference>
<dbReference type="GO" id="GO:0004144">
    <property type="term" value="F:diacylglycerol O-acyltransferase activity"/>
    <property type="evidence" value="ECO:0007669"/>
    <property type="project" value="UniProtKB-EC"/>
</dbReference>
<evidence type="ECO:0000256" key="10">
    <source>
        <dbReference type="ARBA" id="ARBA00048109"/>
    </source>
</evidence>